<organism evidence="1">
    <name type="scientific">marine sediment metagenome</name>
    <dbReference type="NCBI Taxonomy" id="412755"/>
    <lineage>
        <taxon>unclassified sequences</taxon>
        <taxon>metagenomes</taxon>
        <taxon>ecological metagenomes</taxon>
    </lineage>
</organism>
<feature type="non-terminal residue" evidence="1">
    <location>
        <position position="508"/>
    </location>
</feature>
<reference evidence="1" key="1">
    <citation type="journal article" date="2014" name="Front. Microbiol.">
        <title>High frequency of phylogenetically diverse reductive dehalogenase-homologous genes in deep subseafloor sedimentary metagenomes.</title>
        <authorList>
            <person name="Kawai M."/>
            <person name="Futagami T."/>
            <person name="Toyoda A."/>
            <person name="Takaki Y."/>
            <person name="Nishi S."/>
            <person name="Hori S."/>
            <person name="Arai W."/>
            <person name="Tsubouchi T."/>
            <person name="Morono Y."/>
            <person name="Uchiyama I."/>
            <person name="Ito T."/>
            <person name="Fujiyama A."/>
            <person name="Inagaki F."/>
            <person name="Takami H."/>
        </authorList>
    </citation>
    <scope>NUCLEOTIDE SEQUENCE</scope>
    <source>
        <strain evidence="1">Expedition CK06-06</strain>
    </source>
</reference>
<name>X0T834_9ZZZZ</name>
<evidence type="ECO:0000313" key="1">
    <source>
        <dbReference type="EMBL" id="GAF83456.1"/>
    </source>
</evidence>
<gene>
    <name evidence="1" type="ORF">S01H1_04254</name>
</gene>
<proteinExistence type="predicted"/>
<protein>
    <submittedName>
        <fullName evidence="1">Uncharacterized protein</fullName>
    </submittedName>
</protein>
<sequence>MDLIGTLKLENTTSSTTGVIYKGTDRFFHNFQHPTGNTEIPSGQNTFAGWDAGNFTMGSTATETYHGSYNTGFGYQAIKYVTTGYALAAFGENALVHNTSGYYCSAFGEGAQQYHLTGHHNHTLGNYSSRYNESGSQNTVMGGLAGYGASGNSYDNNSLFGYHCGYGLTTGSDNCFYGAWAGANQTTNSDLLIIDNQDRSSAAAEITDSLIYGVFNATPASQTLRINASVGIGVTPAQKFEIGSADNSDRISIYHNNSRAYFTTTDGSFRFITDEGDNTNSFLEVRGKGDKRGYLQLFDEDDAEYMQMYCSAGFGYLETLGTTPTGFVMQPSGIGIITCFSSATEGLTPEFRIAGFGNGFGGKETLAISIESTAANTADFMGLEAYMFGGNLITWRDTHENTDGGRETSWTAKGEKANGTLHTLGKQEFSHDGTGDDYDAKWVLSLNGTTGTEDTLVDVIEVDSDFATHIGTPGTNETKIDVDGELTLVGTARAWTCEDLYPETLKHP</sequence>
<dbReference type="EMBL" id="BARS01002257">
    <property type="protein sequence ID" value="GAF83456.1"/>
    <property type="molecule type" value="Genomic_DNA"/>
</dbReference>
<accession>X0T834</accession>
<dbReference type="AlphaFoldDB" id="X0T834"/>
<comment type="caution">
    <text evidence="1">The sequence shown here is derived from an EMBL/GenBank/DDBJ whole genome shotgun (WGS) entry which is preliminary data.</text>
</comment>